<sequence>MTKVRYMPATLPQELRSDAKENRDRVLAAARELFGTDGLEVTMRQIARRAGVGPATLYRRFPTKADLVRAAFVNELDACRSVVVDALADTDPWRGFRGIIERVLVLNARNQGFTDAFLSAYPDAVDFRAQREAAVRGIVAVARRAIEAGALRADFVLDDFLIVLLAARGLSSTTEAERTRTARRYAALVIDGLRASDRHGPLPTAPRLMPSVIPG</sequence>
<dbReference type="SUPFAM" id="SSF46689">
    <property type="entry name" value="Homeodomain-like"/>
    <property type="match status" value="1"/>
</dbReference>
<name>A0AAW8EZE7_9MICO</name>
<dbReference type="AlphaFoldDB" id="A0AAW8EZE7"/>
<keyword evidence="3" id="KW-0804">Transcription</keyword>
<dbReference type="EMBL" id="JAUSXV010000001">
    <property type="protein sequence ID" value="MDQ0648835.1"/>
    <property type="molecule type" value="Genomic_DNA"/>
</dbReference>
<keyword evidence="7" id="KW-1185">Reference proteome</keyword>
<evidence type="ECO:0000256" key="1">
    <source>
        <dbReference type="ARBA" id="ARBA00023015"/>
    </source>
</evidence>
<gene>
    <name evidence="6" type="ORF">QFZ53_003031</name>
</gene>
<dbReference type="PROSITE" id="PS01081">
    <property type="entry name" value="HTH_TETR_1"/>
    <property type="match status" value="1"/>
</dbReference>
<dbReference type="GO" id="GO:0000976">
    <property type="term" value="F:transcription cis-regulatory region binding"/>
    <property type="evidence" value="ECO:0007669"/>
    <property type="project" value="TreeGrafter"/>
</dbReference>
<dbReference type="Pfam" id="PF00440">
    <property type="entry name" value="TetR_N"/>
    <property type="match status" value="1"/>
</dbReference>
<dbReference type="InterPro" id="IPR050109">
    <property type="entry name" value="HTH-type_TetR-like_transc_reg"/>
</dbReference>
<protein>
    <submittedName>
        <fullName evidence="6">AcrR family transcriptional regulator</fullName>
    </submittedName>
</protein>
<evidence type="ECO:0000256" key="4">
    <source>
        <dbReference type="PROSITE-ProRule" id="PRU00335"/>
    </source>
</evidence>
<accession>A0AAW8EZE7</accession>
<organism evidence="6 7">
    <name type="scientific">Microbacterium natoriense</name>
    <dbReference type="NCBI Taxonomy" id="284570"/>
    <lineage>
        <taxon>Bacteria</taxon>
        <taxon>Bacillati</taxon>
        <taxon>Actinomycetota</taxon>
        <taxon>Actinomycetes</taxon>
        <taxon>Micrococcales</taxon>
        <taxon>Microbacteriaceae</taxon>
        <taxon>Microbacterium</taxon>
    </lineage>
</organism>
<feature type="domain" description="HTH tetR-type" evidence="5">
    <location>
        <begin position="20"/>
        <end position="79"/>
    </location>
</feature>
<evidence type="ECO:0000259" key="5">
    <source>
        <dbReference type="PROSITE" id="PS50977"/>
    </source>
</evidence>
<dbReference type="PANTHER" id="PTHR30055:SF234">
    <property type="entry name" value="HTH-TYPE TRANSCRIPTIONAL REGULATOR BETI"/>
    <property type="match status" value="1"/>
</dbReference>
<evidence type="ECO:0000313" key="7">
    <source>
        <dbReference type="Proteomes" id="UP001244427"/>
    </source>
</evidence>
<keyword evidence="2 4" id="KW-0238">DNA-binding</keyword>
<dbReference type="InterPro" id="IPR001647">
    <property type="entry name" value="HTH_TetR"/>
</dbReference>
<dbReference type="InterPro" id="IPR023772">
    <property type="entry name" value="DNA-bd_HTH_TetR-type_CS"/>
</dbReference>
<evidence type="ECO:0000256" key="2">
    <source>
        <dbReference type="ARBA" id="ARBA00023125"/>
    </source>
</evidence>
<dbReference type="SUPFAM" id="SSF48498">
    <property type="entry name" value="Tetracyclin repressor-like, C-terminal domain"/>
    <property type="match status" value="1"/>
</dbReference>
<dbReference type="InterPro" id="IPR049445">
    <property type="entry name" value="TetR_SbtR-like_C"/>
</dbReference>
<evidence type="ECO:0000313" key="6">
    <source>
        <dbReference type="EMBL" id="MDQ0648835.1"/>
    </source>
</evidence>
<dbReference type="Proteomes" id="UP001244427">
    <property type="component" value="Unassembled WGS sequence"/>
</dbReference>
<reference evidence="6 7" key="1">
    <citation type="submission" date="2023-07" db="EMBL/GenBank/DDBJ databases">
        <title>Comparative genomics of wheat-associated soil bacteria to identify genetic determinants of phenazine resistance.</title>
        <authorList>
            <person name="Mouncey N."/>
        </authorList>
    </citation>
    <scope>NUCLEOTIDE SEQUENCE [LARGE SCALE GENOMIC DNA]</scope>
    <source>
        <strain evidence="6 7">W4I9-1</strain>
    </source>
</reference>
<dbReference type="Gene3D" id="1.10.357.10">
    <property type="entry name" value="Tetracycline Repressor, domain 2"/>
    <property type="match status" value="1"/>
</dbReference>
<dbReference type="PANTHER" id="PTHR30055">
    <property type="entry name" value="HTH-TYPE TRANSCRIPTIONAL REGULATOR RUTR"/>
    <property type="match status" value="1"/>
</dbReference>
<evidence type="ECO:0000256" key="3">
    <source>
        <dbReference type="ARBA" id="ARBA00023163"/>
    </source>
</evidence>
<proteinExistence type="predicted"/>
<comment type="caution">
    <text evidence="6">The sequence shown here is derived from an EMBL/GenBank/DDBJ whole genome shotgun (WGS) entry which is preliminary data.</text>
</comment>
<feature type="DNA-binding region" description="H-T-H motif" evidence="4">
    <location>
        <begin position="42"/>
        <end position="61"/>
    </location>
</feature>
<dbReference type="PRINTS" id="PR00455">
    <property type="entry name" value="HTHTETR"/>
</dbReference>
<dbReference type="GO" id="GO:0003700">
    <property type="term" value="F:DNA-binding transcription factor activity"/>
    <property type="evidence" value="ECO:0007669"/>
    <property type="project" value="TreeGrafter"/>
</dbReference>
<dbReference type="PROSITE" id="PS50977">
    <property type="entry name" value="HTH_TETR_2"/>
    <property type="match status" value="1"/>
</dbReference>
<keyword evidence="1" id="KW-0805">Transcription regulation</keyword>
<dbReference type="InterPro" id="IPR036271">
    <property type="entry name" value="Tet_transcr_reg_TetR-rel_C_sf"/>
</dbReference>
<dbReference type="Pfam" id="PF21597">
    <property type="entry name" value="TetR_C_43"/>
    <property type="match status" value="1"/>
</dbReference>
<dbReference type="InterPro" id="IPR009057">
    <property type="entry name" value="Homeodomain-like_sf"/>
</dbReference>